<evidence type="ECO:0000256" key="3">
    <source>
        <dbReference type="ARBA" id="ARBA00022989"/>
    </source>
</evidence>
<dbReference type="EMBL" id="JADCKC010000003">
    <property type="protein sequence ID" value="MBE5038357.1"/>
    <property type="molecule type" value="Genomic_DNA"/>
</dbReference>
<feature type="transmembrane region" description="Helical" evidence="5">
    <location>
        <begin position="332"/>
        <end position="354"/>
    </location>
</feature>
<feature type="domain" description="Sodium/calcium exchanger membrane region" evidence="6">
    <location>
        <begin position="195"/>
        <end position="349"/>
    </location>
</feature>
<feature type="transmembrane region" description="Helical" evidence="5">
    <location>
        <begin position="128"/>
        <end position="149"/>
    </location>
</feature>
<evidence type="ECO:0000313" key="7">
    <source>
        <dbReference type="EMBL" id="MBE5038357.1"/>
    </source>
</evidence>
<evidence type="ECO:0000313" key="8">
    <source>
        <dbReference type="Proteomes" id="UP000768567"/>
    </source>
</evidence>
<keyword evidence="2 5" id="KW-0812">Transmembrane</keyword>
<comment type="subcellular location">
    <subcellularLocation>
        <location evidence="1">Membrane</location>
        <topology evidence="1">Multi-pass membrane protein</topology>
    </subcellularLocation>
</comment>
<sequence>MIVFLAFVLYLLGMVLAAVGSRLAGRCATWCFALCGFPLWVVSATVACLCIALPQLMLAFLASGLSVTSLAVGTALAGAVADVGLVLAVCLLRRQSVIVDRGELIRKCLILLFACVVLLVFVRDGLLSYTGVGLLMALFVLFVMENIVYQHRMIYEEEMDLITTRDPAAISALRLRDDGTVRFPAMSVKNSLRNLGGVLLGMAVLVVGAYSLLYASVVFANLTGTIQALWAATLLSLGFSLPLLAEAFHHPLGSAWKRFAERCRIYPDSSFPMNLLNAAILNITLVLPLASLMYRRRLPVGEQFRTYEVPACIVMALLLLLPALFKRRLYRWQGAACLTVYFCYLAAVLFAPLAGA</sequence>
<keyword evidence="3 5" id="KW-1133">Transmembrane helix</keyword>
<evidence type="ECO:0000256" key="4">
    <source>
        <dbReference type="ARBA" id="ARBA00023136"/>
    </source>
</evidence>
<evidence type="ECO:0000256" key="1">
    <source>
        <dbReference type="ARBA" id="ARBA00004141"/>
    </source>
</evidence>
<evidence type="ECO:0000256" key="2">
    <source>
        <dbReference type="ARBA" id="ARBA00022692"/>
    </source>
</evidence>
<dbReference type="InterPro" id="IPR004837">
    <property type="entry name" value="NaCa_Exmemb"/>
</dbReference>
<feature type="transmembrane region" description="Helical" evidence="5">
    <location>
        <begin position="37"/>
        <end position="61"/>
    </location>
</feature>
<protein>
    <recommendedName>
        <fullName evidence="6">Sodium/calcium exchanger membrane region domain-containing protein</fullName>
    </recommendedName>
</protein>
<dbReference type="Gene3D" id="1.20.1420.30">
    <property type="entry name" value="NCX, central ion-binding region"/>
    <property type="match status" value="1"/>
</dbReference>
<reference evidence="7 8" key="1">
    <citation type="submission" date="2020-10" db="EMBL/GenBank/DDBJ databases">
        <title>ChiBAC.</title>
        <authorList>
            <person name="Zenner C."/>
            <person name="Hitch T.C.A."/>
            <person name="Clavel T."/>
        </authorList>
    </citation>
    <scope>NUCLEOTIDE SEQUENCE [LARGE SCALE GENOMIC DNA]</scope>
    <source>
        <strain evidence="7 8">DSM 109015</strain>
    </source>
</reference>
<proteinExistence type="predicted"/>
<feature type="transmembrane region" description="Helical" evidence="5">
    <location>
        <begin position="274"/>
        <end position="294"/>
    </location>
</feature>
<organism evidence="7 8">
    <name type="scientific">Gemmiger gallinarum</name>
    <dbReference type="NCBI Taxonomy" id="2779354"/>
    <lineage>
        <taxon>Bacteria</taxon>
        <taxon>Bacillati</taxon>
        <taxon>Bacillota</taxon>
        <taxon>Clostridia</taxon>
        <taxon>Eubacteriales</taxon>
        <taxon>Gemmiger</taxon>
    </lineage>
</organism>
<dbReference type="InterPro" id="IPR044880">
    <property type="entry name" value="NCX_ion-bd_dom_sf"/>
</dbReference>
<feature type="transmembrane region" description="Helical" evidence="5">
    <location>
        <begin position="6"/>
        <end position="25"/>
    </location>
</feature>
<gene>
    <name evidence="7" type="ORF">INF35_11220</name>
</gene>
<feature type="transmembrane region" description="Helical" evidence="5">
    <location>
        <begin position="104"/>
        <end position="122"/>
    </location>
</feature>
<dbReference type="RefSeq" id="WP_193502452.1">
    <property type="nucleotide sequence ID" value="NZ_JADCKC010000003.1"/>
</dbReference>
<keyword evidence="4 5" id="KW-0472">Membrane</keyword>
<evidence type="ECO:0000256" key="5">
    <source>
        <dbReference type="SAM" id="Phobius"/>
    </source>
</evidence>
<name>A0ABR9R5D0_9FIRM</name>
<comment type="caution">
    <text evidence="7">The sequence shown here is derived from an EMBL/GenBank/DDBJ whole genome shotgun (WGS) entry which is preliminary data.</text>
</comment>
<feature type="transmembrane region" description="Helical" evidence="5">
    <location>
        <begin position="67"/>
        <end position="92"/>
    </location>
</feature>
<feature type="transmembrane region" description="Helical" evidence="5">
    <location>
        <begin position="306"/>
        <end position="325"/>
    </location>
</feature>
<dbReference type="Pfam" id="PF01699">
    <property type="entry name" value="Na_Ca_ex"/>
    <property type="match status" value="1"/>
</dbReference>
<evidence type="ECO:0000259" key="6">
    <source>
        <dbReference type="Pfam" id="PF01699"/>
    </source>
</evidence>
<accession>A0ABR9R5D0</accession>
<keyword evidence="8" id="KW-1185">Reference proteome</keyword>
<dbReference type="Proteomes" id="UP000768567">
    <property type="component" value="Unassembled WGS sequence"/>
</dbReference>
<feature type="transmembrane region" description="Helical" evidence="5">
    <location>
        <begin position="228"/>
        <end position="248"/>
    </location>
</feature>
<feature type="transmembrane region" description="Helical" evidence="5">
    <location>
        <begin position="195"/>
        <end position="222"/>
    </location>
</feature>